<gene>
    <name evidence="3" type="ORF">MUN33_03115</name>
</gene>
<dbReference type="Proteomes" id="UP001139207">
    <property type="component" value="Unassembled WGS sequence"/>
</dbReference>
<reference evidence="3" key="1">
    <citation type="submission" date="2022-04" db="EMBL/GenBank/DDBJ databases">
        <title>Corynebacterium kalidii LD5P10.</title>
        <authorList>
            <person name="Sun J.Q."/>
        </authorList>
    </citation>
    <scope>NUCLEOTIDE SEQUENCE</scope>
    <source>
        <strain evidence="3">LD5P10</strain>
    </source>
</reference>
<sequence>MTDSHMVIIGGRSGVGKSTVAFALHDLLVERDVHHAVIEGDALDLAHPAPWREGLAQRNLRSVWANYREVGYRRLIYTNTVSVLEEEALVAAVGGAPQVTSVLLRGSDTTVADRLGRRESGESLERHLTRSARAALFLDDGAGVHVHRIDTDGRDPEDIAEELAVIVDW</sequence>
<comment type="caution">
    <text evidence="3">The sequence shown here is derived from an EMBL/GenBank/DDBJ whole genome shotgun (WGS) entry which is preliminary data.</text>
</comment>
<evidence type="ECO:0000313" key="3">
    <source>
        <dbReference type="EMBL" id="MCJ7857707.1"/>
    </source>
</evidence>
<dbReference type="EC" id="2.7.1.25" evidence="3"/>
<accession>A0A9X1WHH8</accession>
<evidence type="ECO:0000313" key="4">
    <source>
        <dbReference type="Proteomes" id="UP001139207"/>
    </source>
</evidence>
<organism evidence="3 4">
    <name type="scientific">Corynebacterium kalidii</name>
    <dbReference type="NCBI Taxonomy" id="2931982"/>
    <lineage>
        <taxon>Bacteria</taxon>
        <taxon>Bacillati</taxon>
        <taxon>Actinomycetota</taxon>
        <taxon>Actinomycetes</taxon>
        <taxon>Mycobacteriales</taxon>
        <taxon>Corynebacteriaceae</taxon>
        <taxon>Corynebacterium</taxon>
    </lineage>
</organism>
<name>A0A9X1WHH8_9CORY</name>
<keyword evidence="1 3" id="KW-0808">Transferase</keyword>
<dbReference type="InterPro" id="IPR027417">
    <property type="entry name" value="P-loop_NTPase"/>
</dbReference>
<dbReference type="InterPro" id="IPR059117">
    <property type="entry name" value="APS_kinase_dom"/>
</dbReference>
<dbReference type="AlphaFoldDB" id="A0A9X1WHH8"/>
<dbReference type="SUPFAM" id="SSF52540">
    <property type="entry name" value="P-loop containing nucleoside triphosphate hydrolases"/>
    <property type="match status" value="1"/>
</dbReference>
<evidence type="ECO:0000256" key="1">
    <source>
        <dbReference type="ARBA" id="ARBA00022679"/>
    </source>
</evidence>
<keyword evidence="3" id="KW-0418">Kinase</keyword>
<dbReference type="RefSeq" id="WP_244803447.1">
    <property type="nucleotide sequence ID" value="NZ_JALIEA010000010.1"/>
</dbReference>
<evidence type="ECO:0000259" key="2">
    <source>
        <dbReference type="Pfam" id="PF01583"/>
    </source>
</evidence>
<dbReference type="Pfam" id="PF01583">
    <property type="entry name" value="APS_kinase"/>
    <property type="match status" value="1"/>
</dbReference>
<keyword evidence="4" id="KW-1185">Reference proteome</keyword>
<dbReference type="EMBL" id="JALIEA010000010">
    <property type="protein sequence ID" value="MCJ7857707.1"/>
    <property type="molecule type" value="Genomic_DNA"/>
</dbReference>
<proteinExistence type="predicted"/>
<protein>
    <submittedName>
        <fullName evidence="3">Adenylyl-sulfate kinase</fullName>
        <ecNumber evidence="3">2.7.1.25</ecNumber>
    </submittedName>
</protein>
<dbReference type="GO" id="GO:0004020">
    <property type="term" value="F:adenylylsulfate kinase activity"/>
    <property type="evidence" value="ECO:0007669"/>
    <property type="project" value="UniProtKB-EC"/>
</dbReference>
<feature type="domain" description="APS kinase" evidence="2">
    <location>
        <begin position="4"/>
        <end position="43"/>
    </location>
</feature>
<dbReference type="Gene3D" id="3.40.50.300">
    <property type="entry name" value="P-loop containing nucleotide triphosphate hydrolases"/>
    <property type="match status" value="1"/>
</dbReference>